<feature type="domain" description="SET" evidence="1">
    <location>
        <begin position="52"/>
        <end position="202"/>
    </location>
</feature>
<dbReference type="STRING" id="675120.N1PM11"/>
<evidence type="ECO:0000259" key="1">
    <source>
        <dbReference type="PROSITE" id="PS50280"/>
    </source>
</evidence>
<dbReference type="Pfam" id="PF00856">
    <property type="entry name" value="SET"/>
    <property type="match status" value="1"/>
</dbReference>
<dbReference type="InterPro" id="IPR046341">
    <property type="entry name" value="SET_dom_sf"/>
</dbReference>
<organism evidence="2 3">
    <name type="scientific">Dothistroma septosporum (strain NZE10 / CBS 128990)</name>
    <name type="common">Red band needle blight fungus</name>
    <name type="synonym">Mycosphaerella pini</name>
    <dbReference type="NCBI Taxonomy" id="675120"/>
    <lineage>
        <taxon>Eukaryota</taxon>
        <taxon>Fungi</taxon>
        <taxon>Dikarya</taxon>
        <taxon>Ascomycota</taxon>
        <taxon>Pezizomycotina</taxon>
        <taxon>Dothideomycetes</taxon>
        <taxon>Dothideomycetidae</taxon>
        <taxon>Mycosphaerellales</taxon>
        <taxon>Mycosphaerellaceae</taxon>
        <taxon>Dothistroma</taxon>
    </lineage>
</organism>
<dbReference type="EMBL" id="KB446539">
    <property type="protein sequence ID" value="EME44391.1"/>
    <property type="molecule type" value="Genomic_DNA"/>
</dbReference>
<evidence type="ECO:0000313" key="3">
    <source>
        <dbReference type="Proteomes" id="UP000016933"/>
    </source>
</evidence>
<dbReference type="Gene3D" id="2.170.270.10">
    <property type="entry name" value="SET domain"/>
    <property type="match status" value="1"/>
</dbReference>
<dbReference type="Proteomes" id="UP000016933">
    <property type="component" value="Unassembled WGS sequence"/>
</dbReference>
<dbReference type="AlphaFoldDB" id="N1PM11"/>
<dbReference type="PANTHER" id="PTHR47332">
    <property type="entry name" value="SET DOMAIN-CONTAINING PROTEIN 5"/>
    <property type="match status" value="1"/>
</dbReference>
<accession>N1PM11</accession>
<dbReference type="SUPFAM" id="SSF82199">
    <property type="entry name" value="SET domain"/>
    <property type="match status" value="1"/>
</dbReference>
<keyword evidence="3" id="KW-1185">Reference proteome</keyword>
<reference evidence="2 3" key="2">
    <citation type="journal article" date="2012" name="PLoS Pathog.">
        <title>Diverse lifestyles and strategies of plant pathogenesis encoded in the genomes of eighteen Dothideomycetes fungi.</title>
        <authorList>
            <person name="Ohm R.A."/>
            <person name="Feau N."/>
            <person name="Henrissat B."/>
            <person name="Schoch C.L."/>
            <person name="Horwitz B.A."/>
            <person name="Barry K.W."/>
            <person name="Condon B.J."/>
            <person name="Copeland A.C."/>
            <person name="Dhillon B."/>
            <person name="Glaser F."/>
            <person name="Hesse C.N."/>
            <person name="Kosti I."/>
            <person name="LaButti K."/>
            <person name="Lindquist E.A."/>
            <person name="Lucas S."/>
            <person name="Salamov A.A."/>
            <person name="Bradshaw R.E."/>
            <person name="Ciuffetti L."/>
            <person name="Hamelin R.C."/>
            <person name="Kema G.H.J."/>
            <person name="Lawrence C."/>
            <person name="Scott J.A."/>
            <person name="Spatafora J.W."/>
            <person name="Turgeon B.G."/>
            <person name="de Wit P.J.G.M."/>
            <person name="Zhong S."/>
            <person name="Goodwin S.B."/>
            <person name="Grigoriev I.V."/>
        </authorList>
    </citation>
    <scope>NUCLEOTIDE SEQUENCE [LARGE SCALE GENOMIC DNA]</scope>
    <source>
        <strain evidence="3">NZE10 / CBS 128990</strain>
    </source>
</reference>
<evidence type="ECO:0000313" key="2">
    <source>
        <dbReference type="EMBL" id="EME44391.1"/>
    </source>
</evidence>
<sequence>MLEVFEMSLGNGVITHQAMATHWQLRETRWWCVTIVAPPGTLYAKTTRWLAPRSSILRQRTQHHTNSKPPLSKDNGVFAARAIEPGTIIKEDKVATVIEIAAPTIQPTDFVNAISTLSTADQARLFAIHEGSRPYSSQASRIYEAKAFASEGEGRLYLAISLFNHSCVPNAEISDRDKATKADHVIAVKPIAKGEEILIIYTGQSATLVRQHLQTIPRIYHGFVCESPRPADWRYFEALRRLTPEQAESPRVLSGIPRFPLLCPSSVQQKPVNNILLSHLLIAEGLTAFNVAMTFSNAAEGLAHQMDELVEQHMLVLPTSPRLATL</sequence>
<dbReference type="PROSITE" id="PS50280">
    <property type="entry name" value="SET"/>
    <property type="match status" value="1"/>
</dbReference>
<reference evidence="3" key="1">
    <citation type="journal article" date="2012" name="PLoS Genet.">
        <title>The genomes of the fungal plant pathogens Cladosporium fulvum and Dothistroma septosporum reveal adaptation to different hosts and lifestyles but also signatures of common ancestry.</title>
        <authorList>
            <person name="de Wit P.J.G.M."/>
            <person name="van der Burgt A."/>
            <person name="Oekmen B."/>
            <person name="Stergiopoulos I."/>
            <person name="Abd-Elsalam K.A."/>
            <person name="Aerts A.L."/>
            <person name="Bahkali A.H."/>
            <person name="Beenen H.G."/>
            <person name="Chettri P."/>
            <person name="Cox M.P."/>
            <person name="Datema E."/>
            <person name="de Vries R.P."/>
            <person name="Dhillon B."/>
            <person name="Ganley A.R."/>
            <person name="Griffiths S.A."/>
            <person name="Guo Y."/>
            <person name="Hamelin R.C."/>
            <person name="Henrissat B."/>
            <person name="Kabir M.S."/>
            <person name="Jashni M.K."/>
            <person name="Kema G."/>
            <person name="Klaubauf S."/>
            <person name="Lapidus A."/>
            <person name="Levasseur A."/>
            <person name="Lindquist E."/>
            <person name="Mehrabi R."/>
            <person name="Ohm R.A."/>
            <person name="Owen T.J."/>
            <person name="Salamov A."/>
            <person name="Schwelm A."/>
            <person name="Schijlen E."/>
            <person name="Sun H."/>
            <person name="van den Burg H.A."/>
            <person name="van Ham R.C.H.J."/>
            <person name="Zhang S."/>
            <person name="Goodwin S.B."/>
            <person name="Grigoriev I.V."/>
            <person name="Collemare J."/>
            <person name="Bradshaw R.E."/>
        </authorList>
    </citation>
    <scope>NUCLEOTIDE SEQUENCE [LARGE SCALE GENOMIC DNA]</scope>
    <source>
        <strain evidence="3">NZE10 / CBS 128990</strain>
    </source>
</reference>
<dbReference type="HOGENOM" id="CLU_852647_0_0_1"/>
<dbReference type="OrthoDB" id="265717at2759"/>
<dbReference type="PANTHER" id="PTHR47332:SF2">
    <property type="entry name" value="SET-6"/>
    <property type="match status" value="1"/>
</dbReference>
<dbReference type="eggNOG" id="ENOG502SWDY">
    <property type="taxonomic scope" value="Eukaryota"/>
</dbReference>
<gene>
    <name evidence="2" type="ORF">DOTSEDRAFT_80142</name>
</gene>
<name>N1PM11_DOTSN</name>
<dbReference type="InterPro" id="IPR053185">
    <property type="entry name" value="SET_domain_protein"/>
</dbReference>
<dbReference type="CDD" id="cd20071">
    <property type="entry name" value="SET_SMYD"/>
    <property type="match status" value="1"/>
</dbReference>
<proteinExistence type="predicted"/>
<dbReference type="InterPro" id="IPR001214">
    <property type="entry name" value="SET_dom"/>
</dbReference>
<protein>
    <recommendedName>
        <fullName evidence="1">SET domain-containing protein</fullName>
    </recommendedName>
</protein>